<dbReference type="EMBL" id="UZAH01034027">
    <property type="protein sequence ID" value="VDP32848.1"/>
    <property type="molecule type" value="Genomic_DNA"/>
</dbReference>
<gene>
    <name evidence="8" type="ORF">HPBE_LOCUS22484</name>
</gene>
<dbReference type="InterPro" id="IPR021134">
    <property type="entry name" value="Bestrophin-like"/>
</dbReference>
<keyword evidence="2" id="KW-0812">Transmembrane</keyword>
<feature type="signal peptide" evidence="7">
    <location>
        <begin position="1"/>
        <end position="25"/>
    </location>
</feature>
<evidence type="ECO:0000256" key="5">
    <source>
        <dbReference type="ARBA" id="ARBA00034769"/>
    </source>
</evidence>
<dbReference type="PANTHER" id="PTHR10736:SF0">
    <property type="entry name" value="BESTROPHIN HOMOLOG"/>
    <property type="match status" value="1"/>
</dbReference>
<accession>A0A3P8DG17</accession>
<dbReference type="GO" id="GO:0034707">
    <property type="term" value="C:chloride channel complex"/>
    <property type="evidence" value="ECO:0007669"/>
    <property type="project" value="UniProtKB-KW"/>
</dbReference>
<evidence type="ECO:0000256" key="1">
    <source>
        <dbReference type="ARBA" id="ARBA00004370"/>
    </source>
</evidence>
<evidence type="ECO:0000256" key="3">
    <source>
        <dbReference type="ARBA" id="ARBA00022989"/>
    </source>
</evidence>
<reference evidence="8" key="1">
    <citation type="submission" date="2018-11" db="EMBL/GenBank/DDBJ databases">
        <authorList>
            <consortium name="Pathogen Informatics"/>
        </authorList>
    </citation>
    <scope>NUCLEOTIDE SEQUENCE [LARGE SCALE GENOMIC DNA]</scope>
</reference>
<keyword evidence="6" id="KW-0868">Chloride</keyword>
<keyword evidence="6" id="KW-0869">Chloride channel</keyword>
<keyword evidence="3" id="KW-1133">Transmembrane helix</keyword>
<dbReference type="GO" id="GO:0005254">
    <property type="term" value="F:chloride channel activity"/>
    <property type="evidence" value="ECO:0007669"/>
    <property type="project" value="UniProtKB-KW"/>
</dbReference>
<name>A0A3P8DG17_HELPZ</name>
<comment type="similarity">
    <text evidence="5 6">Belongs to the anion channel-forming bestrophin (TC 1.A.46) family. Calcium-sensitive chloride channel subfamily.</text>
</comment>
<protein>
    <recommendedName>
        <fullName evidence="6">Bestrophin homolog</fullName>
    </recommendedName>
</protein>
<keyword evidence="4" id="KW-0472">Membrane</keyword>
<keyword evidence="6" id="KW-1003">Cell membrane</keyword>
<keyword evidence="6" id="KW-0406">Ion transport</keyword>
<keyword evidence="6" id="KW-0407">Ion channel</keyword>
<evidence type="ECO:0000256" key="2">
    <source>
        <dbReference type="ARBA" id="ARBA00022692"/>
    </source>
</evidence>
<comment type="function">
    <text evidence="6">Forms chloride channels.</text>
</comment>
<evidence type="ECO:0000256" key="7">
    <source>
        <dbReference type="SAM" id="SignalP"/>
    </source>
</evidence>
<evidence type="ECO:0000313" key="8">
    <source>
        <dbReference type="EMBL" id="VDP32848.1"/>
    </source>
</evidence>
<dbReference type="GO" id="GO:0005886">
    <property type="term" value="C:plasma membrane"/>
    <property type="evidence" value="ECO:0007669"/>
    <property type="project" value="UniProtKB-SubCell"/>
</dbReference>
<dbReference type="InterPro" id="IPR000615">
    <property type="entry name" value="Bestrophin"/>
</dbReference>
<dbReference type="AlphaFoldDB" id="A0A3P8DG17"/>
<evidence type="ECO:0000256" key="6">
    <source>
        <dbReference type="RuleBase" id="RU363126"/>
    </source>
</evidence>
<dbReference type="PANTHER" id="PTHR10736">
    <property type="entry name" value="BESTROPHIN"/>
    <property type="match status" value="1"/>
</dbReference>
<proteinExistence type="inferred from homology"/>
<dbReference type="Pfam" id="PF01062">
    <property type="entry name" value="Bestrophin"/>
    <property type="match status" value="1"/>
</dbReference>
<organism evidence="8">
    <name type="scientific">Heligmosomoides polygyrus</name>
    <name type="common">Parasitic roundworm</name>
    <dbReference type="NCBI Taxonomy" id="6339"/>
    <lineage>
        <taxon>Eukaryota</taxon>
        <taxon>Metazoa</taxon>
        <taxon>Ecdysozoa</taxon>
        <taxon>Nematoda</taxon>
        <taxon>Chromadorea</taxon>
        <taxon>Rhabditida</taxon>
        <taxon>Rhabditina</taxon>
        <taxon>Rhabditomorpha</taxon>
        <taxon>Strongyloidea</taxon>
        <taxon>Heligmosomidae</taxon>
        <taxon>Heligmosomoides</taxon>
    </lineage>
</organism>
<feature type="chain" id="PRO_5018282021" description="Bestrophin homolog" evidence="7">
    <location>
        <begin position="26"/>
        <end position="283"/>
    </location>
</feature>
<dbReference type="OrthoDB" id="201595at2759"/>
<sequence>MAHMDNLPFMGTLSLLLGFTAQTTMKRWMDIYWLLVWPENAAIMFNSFFYENALPPDKARVVRHSVYRYLLLTYILLLRDVSIPVRKQFPTYNHLIEGKLLTEEELDVMEHANIAENSCRYWQPMLWTILVLKKYYRSPLSMSAAQRSAMDEVHFGNLVEELSRMRGKLGDILSYDWVPIPLASTQTITFAVYCYLVINGILQHYPLCLYTSDWSVMAWATRFAFSLLLNTFYLGWLKCSQVMVNPFGLDDDDFEVRRSGTSVALLIFKNAKKAINSQLHCSV</sequence>
<comment type="subcellular location">
    <subcellularLocation>
        <location evidence="6">Cell membrane</location>
        <topology evidence="6">Multi-pass membrane protein</topology>
    </subcellularLocation>
    <subcellularLocation>
        <location evidence="1">Membrane</location>
    </subcellularLocation>
</comment>
<evidence type="ECO:0000256" key="4">
    <source>
        <dbReference type="ARBA" id="ARBA00023136"/>
    </source>
</evidence>
<keyword evidence="6" id="KW-0813">Transport</keyword>
<keyword evidence="7" id="KW-0732">Signal</keyword>